<dbReference type="PATRIC" id="fig|476652.3.peg.2172"/>
<reference evidence="2 3" key="1">
    <citation type="submission" date="2015-06" db="EMBL/GenBank/DDBJ databases">
        <title>Draft genome of the moderately acidophilic sulfate reducer Candidatus Desulfosporosinus acididurans strain M1.</title>
        <authorList>
            <person name="Poehlein A."/>
            <person name="Petzsch P."/>
            <person name="Johnson B.D."/>
            <person name="Schloemann M."/>
            <person name="Daniel R."/>
            <person name="Muehling M."/>
        </authorList>
    </citation>
    <scope>NUCLEOTIDE SEQUENCE [LARGE SCALE GENOMIC DNA]</scope>
    <source>
        <strain evidence="2 3">M1</strain>
    </source>
</reference>
<accession>A0A0J1FRF6</accession>
<dbReference type="Proteomes" id="UP000036356">
    <property type="component" value="Unassembled WGS sequence"/>
</dbReference>
<proteinExistence type="predicted"/>
<sequence>MKLMKLPLLLFLLISLSGCNTFNKQPASNSQSKTSQVPSAQASQGLSAGQTVQAQVPAVNVLTQSSVAFSYKGLDADKLSPSALKPDGKKDGHFHITIPVNQQISLKSIWIRYNKFGKWFKWGWIYNKNLSLPSDGYAMAVFDSKGSQILPQGDIGYIATPVKGAVDLDLYISELNGENNRDTLTFAKDDTFTLEVDYILANSTVGKLNSTVTLP</sequence>
<comment type="caution">
    <text evidence="2">The sequence shown here is derived from an EMBL/GenBank/DDBJ whole genome shotgun (WGS) entry which is preliminary data.</text>
</comment>
<evidence type="ECO:0000256" key="1">
    <source>
        <dbReference type="SAM" id="SignalP"/>
    </source>
</evidence>
<dbReference type="EMBL" id="LDZY01000006">
    <property type="protein sequence ID" value="KLU66059.1"/>
    <property type="molecule type" value="Genomic_DNA"/>
</dbReference>
<dbReference type="RefSeq" id="WP_047809951.1">
    <property type="nucleotide sequence ID" value="NZ_LDZY01000006.1"/>
</dbReference>
<feature type="signal peptide" evidence="1">
    <location>
        <begin position="1"/>
        <end position="20"/>
    </location>
</feature>
<dbReference type="AlphaFoldDB" id="A0A0J1FRF6"/>
<evidence type="ECO:0000313" key="2">
    <source>
        <dbReference type="EMBL" id="KLU66059.1"/>
    </source>
</evidence>
<organism evidence="2 3">
    <name type="scientific">Desulfosporosinus acididurans</name>
    <dbReference type="NCBI Taxonomy" id="476652"/>
    <lineage>
        <taxon>Bacteria</taxon>
        <taxon>Bacillati</taxon>
        <taxon>Bacillota</taxon>
        <taxon>Clostridia</taxon>
        <taxon>Eubacteriales</taxon>
        <taxon>Desulfitobacteriaceae</taxon>
        <taxon>Desulfosporosinus</taxon>
    </lineage>
</organism>
<dbReference type="PROSITE" id="PS51257">
    <property type="entry name" value="PROKAR_LIPOPROTEIN"/>
    <property type="match status" value="1"/>
</dbReference>
<evidence type="ECO:0008006" key="4">
    <source>
        <dbReference type="Google" id="ProtNLM"/>
    </source>
</evidence>
<keyword evidence="1" id="KW-0732">Signal</keyword>
<protein>
    <recommendedName>
        <fullName evidence="4">Lipoprotein</fullName>
    </recommendedName>
</protein>
<evidence type="ECO:0000313" key="3">
    <source>
        <dbReference type="Proteomes" id="UP000036356"/>
    </source>
</evidence>
<name>A0A0J1FRF6_9FIRM</name>
<gene>
    <name evidence="2" type="ORF">DEAC_c20980</name>
</gene>
<feature type="chain" id="PRO_5039229437" description="Lipoprotein" evidence="1">
    <location>
        <begin position="21"/>
        <end position="215"/>
    </location>
</feature>
<keyword evidence="3" id="KW-1185">Reference proteome</keyword>